<dbReference type="GO" id="GO:0016853">
    <property type="term" value="F:isomerase activity"/>
    <property type="evidence" value="ECO:0007669"/>
    <property type="project" value="UniProtKB-KW"/>
</dbReference>
<dbReference type="Gene3D" id="3.20.20.150">
    <property type="entry name" value="Divalent-metal-dependent TIM barrel enzymes"/>
    <property type="match status" value="1"/>
</dbReference>
<proteinExistence type="predicted"/>
<dbReference type="RefSeq" id="WP_177714338.1">
    <property type="nucleotide sequence ID" value="NZ_JACRSQ010000001.1"/>
</dbReference>
<dbReference type="InterPro" id="IPR013022">
    <property type="entry name" value="Xyl_isomerase-like_TIM-brl"/>
</dbReference>
<keyword evidence="2" id="KW-0413">Isomerase</keyword>
<dbReference type="PANTHER" id="PTHR12110:SF21">
    <property type="entry name" value="XYLOSE ISOMERASE-LIKE TIM BARREL DOMAIN-CONTAINING PROTEIN"/>
    <property type="match status" value="1"/>
</dbReference>
<dbReference type="SUPFAM" id="SSF51658">
    <property type="entry name" value="Xylose isomerase-like"/>
    <property type="match status" value="1"/>
</dbReference>
<dbReference type="Proteomes" id="UP000657006">
    <property type="component" value="Unassembled WGS sequence"/>
</dbReference>
<evidence type="ECO:0000313" key="3">
    <source>
        <dbReference type="Proteomes" id="UP000657006"/>
    </source>
</evidence>
<sequence>MKQQIDIGTCIPGGQVEQWLPAMVQAGFECVSINFHMSLGGVDLRELASKIKEILGDSGVYVTSLGYYCNALQYEDHRETLAHCIDVAHLFGASTVCTFAGGLEGESVEAAIPKFSEVFGELTRRAEDRGVKIAIENCPMGGTWQHATCNIGFNPRAWELMFNAVPSKALGLEWEPAHQLIQLIDPIAQLRQWVNKVVHLHGKDASVDWDAVRRLGVYGAHDFAPERTPGFGDTNWRDIFSILYGAGYEGDICVEGYHDPVYSGEREMTGQLHALRYLKWCRGGDFVPNPWDSKS</sequence>
<dbReference type="AlphaFoldDB" id="A0A926I0A0"/>
<dbReference type="PANTHER" id="PTHR12110">
    <property type="entry name" value="HYDROXYPYRUVATE ISOMERASE"/>
    <property type="match status" value="1"/>
</dbReference>
<keyword evidence="3" id="KW-1185">Reference proteome</keyword>
<feature type="domain" description="Xylose isomerase-like TIM barrel" evidence="1">
    <location>
        <begin position="23"/>
        <end position="267"/>
    </location>
</feature>
<gene>
    <name evidence="2" type="ORF">H8730_00350</name>
</gene>
<evidence type="ECO:0000259" key="1">
    <source>
        <dbReference type="Pfam" id="PF01261"/>
    </source>
</evidence>
<dbReference type="EMBL" id="JACRSQ010000001">
    <property type="protein sequence ID" value="MBC8542000.1"/>
    <property type="molecule type" value="Genomic_DNA"/>
</dbReference>
<evidence type="ECO:0000313" key="2">
    <source>
        <dbReference type="EMBL" id="MBC8542000.1"/>
    </source>
</evidence>
<protein>
    <submittedName>
        <fullName evidence="2">Sugar phosphate isomerase/epimerase</fullName>
    </submittedName>
</protein>
<organism evidence="2 3">
    <name type="scientific">Bianquea renquensis</name>
    <dbReference type="NCBI Taxonomy" id="2763661"/>
    <lineage>
        <taxon>Bacteria</taxon>
        <taxon>Bacillati</taxon>
        <taxon>Bacillota</taxon>
        <taxon>Clostridia</taxon>
        <taxon>Eubacteriales</taxon>
        <taxon>Bianqueaceae</taxon>
        <taxon>Bianquea</taxon>
    </lineage>
</organism>
<accession>A0A926I0A0</accession>
<dbReference type="Pfam" id="PF01261">
    <property type="entry name" value="AP_endonuc_2"/>
    <property type="match status" value="1"/>
</dbReference>
<reference evidence="2" key="1">
    <citation type="submission" date="2020-08" db="EMBL/GenBank/DDBJ databases">
        <title>Genome public.</title>
        <authorList>
            <person name="Liu C."/>
            <person name="Sun Q."/>
        </authorList>
    </citation>
    <scope>NUCLEOTIDE SEQUENCE</scope>
    <source>
        <strain evidence="2">NSJ-32</strain>
    </source>
</reference>
<comment type="caution">
    <text evidence="2">The sequence shown here is derived from an EMBL/GenBank/DDBJ whole genome shotgun (WGS) entry which is preliminary data.</text>
</comment>
<dbReference type="InterPro" id="IPR050312">
    <property type="entry name" value="IolE/XylAMocC-like"/>
</dbReference>
<dbReference type="InterPro" id="IPR036237">
    <property type="entry name" value="Xyl_isomerase-like_sf"/>
</dbReference>
<name>A0A926I0A0_9FIRM</name>